<name>A0A0F9PUS9_9ZZZZ</name>
<evidence type="ECO:0000256" key="1">
    <source>
        <dbReference type="SAM" id="Phobius"/>
    </source>
</evidence>
<organism evidence="2">
    <name type="scientific">marine sediment metagenome</name>
    <dbReference type="NCBI Taxonomy" id="412755"/>
    <lineage>
        <taxon>unclassified sequences</taxon>
        <taxon>metagenomes</taxon>
        <taxon>ecological metagenomes</taxon>
    </lineage>
</organism>
<evidence type="ECO:0000313" key="2">
    <source>
        <dbReference type="EMBL" id="KKN28512.1"/>
    </source>
</evidence>
<protein>
    <submittedName>
        <fullName evidence="2">Uncharacterized protein</fullName>
    </submittedName>
</protein>
<keyword evidence="1" id="KW-0812">Transmembrane</keyword>
<dbReference type="AlphaFoldDB" id="A0A0F9PUS9"/>
<accession>A0A0F9PUS9</accession>
<gene>
    <name evidence="2" type="ORF">LCGC14_0853450</name>
</gene>
<keyword evidence="1" id="KW-1133">Transmembrane helix</keyword>
<dbReference type="EMBL" id="LAZR01002555">
    <property type="protein sequence ID" value="KKN28512.1"/>
    <property type="molecule type" value="Genomic_DNA"/>
</dbReference>
<proteinExistence type="predicted"/>
<comment type="caution">
    <text evidence="2">The sequence shown here is derived from an EMBL/GenBank/DDBJ whole genome shotgun (WGS) entry which is preliminary data.</text>
</comment>
<sequence>MWYQSVWITQILIILAFVSVFFALVRLADKRWLTFSSITIFLILLSIFSLFFETKYRQKLERFKVIEYDFEQVKDLSDFEADKYAVTVVTDPDLSKTQTKAVIDRATKQVRKERKDANVIWVAVFDNSNADFQKLNDNNPSFIAQSQWKSKTYQGLLPESFVSNDTFKDIKIYFNNRDT</sequence>
<reference evidence="2" key="1">
    <citation type="journal article" date="2015" name="Nature">
        <title>Complex archaea that bridge the gap between prokaryotes and eukaryotes.</title>
        <authorList>
            <person name="Spang A."/>
            <person name="Saw J.H."/>
            <person name="Jorgensen S.L."/>
            <person name="Zaremba-Niedzwiedzka K."/>
            <person name="Martijn J."/>
            <person name="Lind A.E."/>
            <person name="van Eijk R."/>
            <person name="Schleper C."/>
            <person name="Guy L."/>
            <person name="Ettema T.J."/>
        </authorList>
    </citation>
    <scope>NUCLEOTIDE SEQUENCE</scope>
</reference>
<feature type="transmembrane region" description="Helical" evidence="1">
    <location>
        <begin position="32"/>
        <end position="52"/>
    </location>
</feature>
<feature type="transmembrane region" description="Helical" evidence="1">
    <location>
        <begin position="6"/>
        <end position="25"/>
    </location>
</feature>
<keyword evidence="1" id="KW-0472">Membrane</keyword>